<keyword evidence="2" id="KW-0560">Oxidoreductase</keyword>
<comment type="caution">
    <text evidence="4">The sequence shown here is derived from an EMBL/GenBank/DDBJ whole genome shotgun (WGS) entry which is preliminary data.</text>
</comment>
<proteinExistence type="inferred from homology"/>
<protein>
    <recommendedName>
        <fullName evidence="3">Flavin reductase like domain-containing protein</fullName>
    </recommendedName>
</protein>
<keyword evidence="5" id="KW-1185">Reference proteome</keyword>
<dbReference type="Gene3D" id="2.30.110.10">
    <property type="entry name" value="Electron Transport, Fmn-binding Protein, Chain A"/>
    <property type="match status" value="1"/>
</dbReference>
<evidence type="ECO:0000256" key="2">
    <source>
        <dbReference type="ARBA" id="ARBA00023002"/>
    </source>
</evidence>
<sequence length="176" mass="18951">MNHTPGLTRKPVSPDTFKALMSEFPSGVSVVTTTDEDGRPWGMTCSALCSLSIEPPTLMVCLRADSPTLAAVLRSGRFVANLLHGDGQDVARLFGSGSSRGERFKSVTWTAGPAGPHLSADTHAIADCRVTRTVDGGTHLIVLGEVFDVTRRDGKPPLLYGRRRFHTLPHDTTPTR</sequence>
<dbReference type="SUPFAM" id="SSF50475">
    <property type="entry name" value="FMN-binding split barrel"/>
    <property type="match status" value="1"/>
</dbReference>
<dbReference type="InterPro" id="IPR050268">
    <property type="entry name" value="NADH-dep_flavin_reductase"/>
</dbReference>
<dbReference type="PATRIC" id="fig|1352936.5.peg.2381"/>
<dbReference type="GO" id="GO:0010181">
    <property type="term" value="F:FMN binding"/>
    <property type="evidence" value="ECO:0007669"/>
    <property type="project" value="InterPro"/>
</dbReference>
<feature type="domain" description="Flavin reductase like" evidence="3">
    <location>
        <begin position="21"/>
        <end position="167"/>
    </location>
</feature>
<dbReference type="RefSeq" id="WP_023546218.1">
    <property type="nucleotide sequence ID" value="NZ_CM002285.1"/>
</dbReference>
<dbReference type="PANTHER" id="PTHR30466:SF11">
    <property type="entry name" value="FLAVIN-DEPENDENT MONOOXYGENASE, REDUCTASE SUBUNIT HSAB"/>
    <property type="match status" value="1"/>
</dbReference>
<evidence type="ECO:0000256" key="1">
    <source>
        <dbReference type="ARBA" id="ARBA00008898"/>
    </source>
</evidence>
<dbReference type="Proteomes" id="UP000017984">
    <property type="component" value="Chromosome"/>
</dbReference>
<dbReference type="AlphaFoldDB" id="V6KZA8"/>
<dbReference type="PANTHER" id="PTHR30466">
    <property type="entry name" value="FLAVIN REDUCTASE"/>
    <property type="match status" value="1"/>
</dbReference>
<dbReference type="InterPro" id="IPR002563">
    <property type="entry name" value="Flavin_Rdtase-like_dom"/>
</dbReference>
<dbReference type="Pfam" id="PF01613">
    <property type="entry name" value="Flavin_Reduct"/>
    <property type="match status" value="1"/>
</dbReference>
<dbReference type="SMART" id="SM00903">
    <property type="entry name" value="Flavin_Reduct"/>
    <property type="match status" value="1"/>
</dbReference>
<dbReference type="InterPro" id="IPR012349">
    <property type="entry name" value="Split_barrel_FMN-bd"/>
</dbReference>
<evidence type="ECO:0000259" key="3">
    <source>
        <dbReference type="SMART" id="SM00903"/>
    </source>
</evidence>
<accession>V6KZA8</accession>
<organism evidence="4 5">
    <name type="scientific">Streptomyces roseochromogenus subsp. oscitans DS 12.976</name>
    <dbReference type="NCBI Taxonomy" id="1352936"/>
    <lineage>
        <taxon>Bacteria</taxon>
        <taxon>Bacillati</taxon>
        <taxon>Actinomycetota</taxon>
        <taxon>Actinomycetes</taxon>
        <taxon>Kitasatosporales</taxon>
        <taxon>Streptomycetaceae</taxon>
        <taxon>Streptomyces</taxon>
    </lineage>
</organism>
<dbReference type="HOGENOM" id="CLU_059021_1_2_11"/>
<evidence type="ECO:0000313" key="5">
    <source>
        <dbReference type="Proteomes" id="UP000017984"/>
    </source>
</evidence>
<dbReference type="GO" id="GO:0042602">
    <property type="term" value="F:riboflavin reductase (NADPH) activity"/>
    <property type="evidence" value="ECO:0007669"/>
    <property type="project" value="TreeGrafter"/>
</dbReference>
<dbReference type="STRING" id="1352936.M878_11210"/>
<evidence type="ECO:0000313" key="4">
    <source>
        <dbReference type="EMBL" id="EST34314.1"/>
    </source>
</evidence>
<dbReference type="EMBL" id="AWQX01000083">
    <property type="protein sequence ID" value="EST34314.1"/>
    <property type="molecule type" value="Genomic_DNA"/>
</dbReference>
<comment type="similarity">
    <text evidence="1">Belongs to the non-flavoprotein flavin reductase family.</text>
</comment>
<name>V6KZA8_STRRC</name>
<reference evidence="4 5" key="1">
    <citation type="journal article" date="2014" name="Genome Announc.">
        <title>Draft Genome Sequence of Streptomyces roseochromogenes subsp. oscitans DS 12.976, Producer of the Aminocoumarin Antibiotic Clorobiocin.</title>
        <authorList>
            <person name="Ruckert C."/>
            <person name="Kalinowski J."/>
            <person name="Heide L."/>
            <person name="Apel A.K."/>
        </authorList>
    </citation>
    <scope>NUCLEOTIDE SEQUENCE [LARGE SCALE GENOMIC DNA]</scope>
    <source>
        <strain evidence="4 5">DS 12.976</strain>
    </source>
</reference>
<gene>
    <name evidence="4" type="ORF">M878_11210</name>
</gene>